<dbReference type="GO" id="GO:0046872">
    <property type="term" value="F:metal ion binding"/>
    <property type="evidence" value="ECO:0007669"/>
    <property type="project" value="UniProtKB-KW"/>
</dbReference>
<reference evidence="5" key="1">
    <citation type="submission" date="2019-03" db="EMBL/GenBank/DDBJ databases">
        <title>Lake Tanganyika Metagenome-Assembled Genomes (MAGs).</title>
        <authorList>
            <person name="Tran P."/>
        </authorList>
    </citation>
    <scope>NUCLEOTIDE SEQUENCE</scope>
    <source>
        <strain evidence="5">K_DeepCast_150m_m2_040</strain>
    </source>
</reference>
<proteinExistence type="inferred from homology"/>
<dbReference type="Gene3D" id="1.20.1270.370">
    <property type="match status" value="1"/>
</dbReference>
<name>A0A938BNU8_UNCW3</name>
<keyword evidence="2" id="KW-0479">Metal-binding</keyword>
<dbReference type="EMBL" id="VGIR01000005">
    <property type="protein sequence ID" value="MBM3330521.1"/>
    <property type="molecule type" value="Genomic_DNA"/>
</dbReference>
<dbReference type="Pfam" id="PF06050">
    <property type="entry name" value="HGD-D"/>
    <property type="match status" value="1"/>
</dbReference>
<dbReference type="Proteomes" id="UP000779900">
    <property type="component" value="Unassembled WGS sequence"/>
</dbReference>
<dbReference type="Gene3D" id="3.40.50.11900">
    <property type="match status" value="1"/>
</dbReference>
<keyword evidence="3" id="KW-0408">Iron</keyword>
<dbReference type="PANTHER" id="PTHR30548:SF4">
    <property type="entry name" value="SUBUNIT OF OXYGEN-SENSITIVE 2-HYDROXYISOCAPROYL-COA DEHYDRATASE"/>
    <property type="match status" value="1"/>
</dbReference>
<gene>
    <name evidence="5" type="ORF">FJY68_01560</name>
</gene>
<evidence type="ECO:0000313" key="6">
    <source>
        <dbReference type="Proteomes" id="UP000779900"/>
    </source>
</evidence>
<protein>
    <submittedName>
        <fullName evidence="5">2-hydroxyacyl-CoA dehydratase</fullName>
    </submittedName>
</protein>
<evidence type="ECO:0000256" key="1">
    <source>
        <dbReference type="ARBA" id="ARBA00005806"/>
    </source>
</evidence>
<comment type="caution">
    <text evidence="5">The sequence shown here is derived from an EMBL/GenBank/DDBJ whole genome shotgun (WGS) entry which is preliminary data.</text>
</comment>
<evidence type="ECO:0000256" key="4">
    <source>
        <dbReference type="ARBA" id="ARBA00023014"/>
    </source>
</evidence>
<dbReference type="InterPro" id="IPR010327">
    <property type="entry name" value="FldB/FldC_alpha/beta"/>
</dbReference>
<dbReference type="PANTHER" id="PTHR30548">
    <property type="entry name" value="2-HYDROXYGLUTARYL-COA DEHYDRATASE, D-COMPONENT-RELATED"/>
    <property type="match status" value="1"/>
</dbReference>
<organism evidence="5 6">
    <name type="scientific">candidate division WOR-3 bacterium</name>
    <dbReference type="NCBI Taxonomy" id="2052148"/>
    <lineage>
        <taxon>Bacteria</taxon>
        <taxon>Bacteria division WOR-3</taxon>
    </lineage>
</organism>
<dbReference type="Gene3D" id="3.40.50.11890">
    <property type="match status" value="1"/>
</dbReference>
<dbReference type="AlphaFoldDB" id="A0A938BNU8"/>
<comment type="similarity">
    <text evidence="1">Belongs to the FldB/FldC dehydratase alpha/beta subunit family.</text>
</comment>
<keyword evidence="4" id="KW-0411">Iron-sulfur</keyword>
<accession>A0A938BNU8</accession>
<evidence type="ECO:0000256" key="2">
    <source>
        <dbReference type="ARBA" id="ARBA00022723"/>
    </source>
</evidence>
<evidence type="ECO:0000256" key="3">
    <source>
        <dbReference type="ARBA" id="ARBA00023004"/>
    </source>
</evidence>
<sequence>MELIPRATLEQIRQERIEEISAARKAGVKVVGYFCIYAPVELVQAAGAIPVRLMRGGQAAEEAGEQYLRADACSFCNACMGNFGRDRLYQQVDAVLSVNTCDMMRRLPESIEKHFGIPVFQLYLPRTSEPLPHRVAEFRRQLELLTGKMETLTGTAIVTDRLESEIAAFNRMRGMLRQASDTRRMNGPLLSGSTMLDLAATAWLLGPVKAVSLVEEVLRMVAARPRPEGRRPRLMLGGSMLTEDDRWLLDLVEERADIVTDILCTGTRWFSEDVPADGAPINRIARFYFSRPCMHRRPNSATYEYAQKLAREFRVVGLVYKTLLYCDPWSFEVRRLQEALGLPMLHLDTDYSTENREQMRTRVEAFLETL</sequence>
<evidence type="ECO:0000313" key="5">
    <source>
        <dbReference type="EMBL" id="MBM3330521.1"/>
    </source>
</evidence>
<dbReference type="GO" id="GO:0051536">
    <property type="term" value="F:iron-sulfur cluster binding"/>
    <property type="evidence" value="ECO:0007669"/>
    <property type="project" value="UniProtKB-KW"/>
</dbReference>